<evidence type="ECO:0000256" key="1">
    <source>
        <dbReference type="SAM" id="MobiDB-lite"/>
    </source>
</evidence>
<proteinExistence type="predicted"/>
<name>A0A225DZI0_9BACT</name>
<evidence type="ECO:0000313" key="3">
    <source>
        <dbReference type="EMBL" id="OWK46751.1"/>
    </source>
</evidence>
<dbReference type="OrthoDB" id="291633at2"/>
<dbReference type="Proteomes" id="UP000214646">
    <property type="component" value="Unassembled WGS sequence"/>
</dbReference>
<gene>
    <name evidence="3" type="ORF">FRUB_00450</name>
</gene>
<dbReference type="GO" id="GO:0006508">
    <property type="term" value="P:proteolysis"/>
    <property type="evidence" value="ECO:0007669"/>
    <property type="project" value="UniProtKB-KW"/>
</dbReference>
<comment type="caution">
    <text evidence="3">The sequence shown here is derived from an EMBL/GenBank/DDBJ whole genome shotgun (WGS) entry which is preliminary data.</text>
</comment>
<keyword evidence="4" id="KW-1185">Reference proteome</keyword>
<organism evidence="3 4">
    <name type="scientific">Fimbriiglobus ruber</name>
    <dbReference type="NCBI Taxonomy" id="1908690"/>
    <lineage>
        <taxon>Bacteria</taxon>
        <taxon>Pseudomonadati</taxon>
        <taxon>Planctomycetota</taxon>
        <taxon>Planctomycetia</taxon>
        <taxon>Gemmatales</taxon>
        <taxon>Gemmataceae</taxon>
        <taxon>Fimbriiglobus</taxon>
    </lineage>
</organism>
<feature type="region of interest" description="Disordered" evidence="1">
    <location>
        <begin position="232"/>
        <end position="256"/>
    </location>
</feature>
<dbReference type="Gene3D" id="3.40.50.1460">
    <property type="match status" value="1"/>
</dbReference>
<evidence type="ECO:0000259" key="2">
    <source>
        <dbReference type="Pfam" id="PF00656"/>
    </source>
</evidence>
<dbReference type="RefSeq" id="WP_161967151.1">
    <property type="nucleotide sequence ID" value="NZ_NIDE01000001.1"/>
</dbReference>
<accession>A0A225DZI0</accession>
<reference evidence="4" key="1">
    <citation type="submission" date="2017-06" db="EMBL/GenBank/DDBJ databases">
        <title>Genome analysis of Fimbriiglobus ruber SP5, the first member of the order Planctomycetales with confirmed chitinolytic capability.</title>
        <authorList>
            <person name="Ravin N.V."/>
            <person name="Rakitin A.L."/>
            <person name="Ivanova A.A."/>
            <person name="Beletsky A.V."/>
            <person name="Kulichevskaya I.S."/>
            <person name="Mardanov A.V."/>
            <person name="Dedysh S.N."/>
        </authorList>
    </citation>
    <scope>NUCLEOTIDE SEQUENCE [LARGE SCALE GENOMIC DNA]</scope>
    <source>
        <strain evidence="4">SP5</strain>
    </source>
</reference>
<dbReference type="GO" id="GO:0004197">
    <property type="term" value="F:cysteine-type endopeptidase activity"/>
    <property type="evidence" value="ECO:0007669"/>
    <property type="project" value="InterPro"/>
</dbReference>
<dbReference type="Pfam" id="PF00656">
    <property type="entry name" value="Peptidase_C14"/>
    <property type="match status" value="1"/>
</dbReference>
<keyword evidence="3" id="KW-0378">Hydrolase</keyword>
<keyword evidence="3" id="KW-0645">Protease</keyword>
<sequence length="256" mass="27624">MVVVGAGKFGDKAITDRPTAEADARALYDLLSDPKYLTSPDRVILLTATDDEKRHSKKATRENIIKALNEALKKTGKDDLILFAFFGRGASVGDKTCLFTSETEFKERAKTGLLGSDLEPDLKAAKDRKLCLLLDVAFKGFDPGKEAIAEPSLRDVLSAVFGGEDRDEQPTPPDKFVMLSSIPSHPPLSKGGHGLFATSVIEALKGAADTDGYEPDGLVTVGELVKYVEKEVTDQTRAIGKTPKRKRPSRSSSGKS</sequence>
<dbReference type="EMBL" id="NIDE01000001">
    <property type="protein sequence ID" value="OWK46751.1"/>
    <property type="molecule type" value="Genomic_DNA"/>
</dbReference>
<protein>
    <submittedName>
        <fullName evidence="3">Protease</fullName>
    </submittedName>
</protein>
<dbReference type="AlphaFoldDB" id="A0A225DZI0"/>
<evidence type="ECO:0000313" key="4">
    <source>
        <dbReference type="Proteomes" id="UP000214646"/>
    </source>
</evidence>
<feature type="domain" description="Peptidase C14 caspase" evidence="2">
    <location>
        <begin position="2"/>
        <end position="249"/>
    </location>
</feature>
<dbReference type="InterPro" id="IPR011600">
    <property type="entry name" value="Pept_C14_caspase"/>
</dbReference>